<gene>
    <name evidence="1" type="ORF">BaRGS_00004792</name>
</gene>
<comment type="caution">
    <text evidence="1">The sequence shown here is derived from an EMBL/GenBank/DDBJ whole genome shotgun (WGS) entry which is preliminary data.</text>
</comment>
<name>A0ABD0LY15_9CAEN</name>
<keyword evidence="2" id="KW-1185">Reference proteome</keyword>
<organism evidence="1 2">
    <name type="scientific">Batillaria attramentaria</name>
    <dbReference type="NCBI Taxonomy" id="370345"/>
    <lineage>
        <taxon>Eukaryota</taxon>
        <taxon>Metazoa</taxon>
        <taxon>Spiralia</taxon>
        <taxon>Lophotrochozoa</taxon>
        <taxon>Mollusca</taxon>
        <taxon>Gastropoda</taxon>
        <taxon>Caenogastropoda</taxon>
        <taxon>Sorbeoconcha</taxon>
        <taxon>Cerithioidea</taxon>
        <taxon>Batillariidae</taxon>
        <taxon>Batillaria</taxon>
    </lineage>
</organism>
<dbReference type="AlphaFoldDB" id="A0ABD0LY15"/>
<reference evidence="1 2" key="1">
    <citation type="journal article" date="2023" name="Sci. Data">
        <title>Genome assembly of the Korean intertidal mud-creeper Batillaria attramentaria.</title>
        <authorList>
            <person name="Patra A.K."/>
            <person name="Ho P.T."/>
            <person name="Jun S."/>
            <person name="Lee S.J."/>
            <person name="Kim Y."/>
            <person name="Won Y.J."/>
        </authorList>
    </citation>
    <scope>NUCLEOTIDE SEQUENCE [LARGE SCALE GENOMIC DNA]</scope>
    <source>
        <strain evidence="1">Wonlab-2016</strain>
    </source>
</reference>
<protein>
    <submittedName>
        <fullName evidence="1">Uncharacterized protein</fullName>
    </submittedName>
</protein>
<dbReference type="Proteomes" id="UP001519460">
    <property type="component" value="Unassembled WGS sequence"/>
</dbReference>
<proteinExistence type="predicted"/>
<evidence type="ECO:0000313" key="2">
    <source>
        <dbReference type="Proteomes" id="UP001519460"/>
    </source>
</evidence>
<accession>A0ABD0LY15</accession>
<dbReference type="EMBL" id="JACVVK020000017">
    <property type="protein sequence ID" value="KAK7504060.1"/>
    <property type="molecule type" value="Genomic_DNA"/>
</dbReference>
<evidence type="ECO:0000313" key="1">
    <source>
        <dbReference type="EMBL" id="KAK7504060.1"/>
    </source>
</evidence>
<sequence length="89" mass="10074">MYISYGGHTDGTDPSGNLNREGLCLHPYSYCGFRVRMHFSAKVDVFVFVWEQRVAVTWRGGEECRRRAGNWFELITETLAGGAKGRIGE</sequence>